<evidence type="ECO:0000256" key="1">
    <source>
        <dbReference type="ARBA" id="ARBA00004141"/>
    </source>
</evidence>
<feature type="transmembrane region" description="Helical" evidence="6">
    <location>
        <begin position="264"/>
        <end position="283"/>
    </location>
</feature>
<keyword evidence="5 6" id="KW-0472">Membrane</keyword>
<feature type="domain" description="EamA" evidence="7">
    <location>
        <begin position="150"/>
        <end position="281"/>
    </location>
</feature>
<dbReference type="PANTHER" id="PTHR32322">
    <property type="entry name" value="INNER MEMBRANE TRANSPORTER"/>
    <property type="match status" value="1"/>
</dbReference>
<reference evidence="8 9" key="1">
    <citation type="submission" date="2017-01" db="EMBL/GenBank/DDBJ databases">
        <authorList>
            <person name="Mah S.A."/>
            <person name="Swanson W.J."/>
            <person name="Moy G.W."/>
            <person name="Vacquier V.D."/>
        </authorList>
    </citation>
    <scope>NUCLEOTIDE SEQUENCE [LARGE SCALE GENOMIC DNA]</scope>
    <source>
        <strain evidence="8 9">DCY110</strain>
    </source>
</reference>
<feature type="transmembrane region" description="Helical" evidence="6">
    <location>
        <begin position="121"/>
        <end position="140"/>
    </location>
</feature>
<evidence type="ECO:0000259" key="7">
    <source>
        <dbReference type="Pfam" id="PF00892"/>
    </source>
</evidence>
<accession>A0A1P8JUH9</accession>
<dbReference type="KEGG" id="rhy:RD110_09555"/>
<dbReference type="InterPro" id="IPR037185">
    <property type="entry name" value="EmrE-like"/>
</dbReference>
<feature type="transmembrane region" description="Helical" evidence="6">
    <location>
        <begin position="36"/>
        <end position="54"/>
    </location>
</feature>
<feature type="transmembrane region" description="Helical" evidence="6">
    <location>
        <begin position="90"/>
        <end position="109"/>
    </location>
</feature>
<evidence type="ECO:0000313" key="8">
    <source>
        <dbReference type="EMBL" id="APW37403.1"/>
    </source>
</evidence>
<dbReference type="InterPro" id="IPR050638">
    <property type="entry name" value="AA-Vitamin_Transporters"/>
</dbReference>
<proteinExistence type="inferred from homology"/>
<feature type="transmembrane region" description="Helical" evidence="6">
    <location>
        <begin position="66"/>
        <end position="84"/>
    </location>
</feature>
<evidence type="ECO:0000256" key="6">
    <source>
        <dbReference type="SAM" id="Phobius"/>
    </source>
</evidence>
<dbReference type="RefSeq" id="WP_076198901.1">
    <property type="nucleotide sequence ID" value="NZ_CP019236.1"/>
</dbReference>
<feature type="transmembrane region" description="Helical" evidence="6">
    <location>
        <begin position="237"/>
        <end position="258"/>
    </location>
</feature>
<dbReference type="InterPro" id="IPR000620">
    <property type="entry name" value="EamA_dom"/>
</dbReference>
<dbReference type="OrthoDB" id="9810556at2"/>
<comment type="subcellular location">
    <subcellularLocation>
        <location evidence="1">Membrane</location>
        <topology evidence="1">Multi-pass membrane protein</topology>
    </subcellularLocation>
</comment>
<protein>
    <submittedName>
        <fullName evidence="8">Permease</fullName>
    </submittedName>
</protein>
<dbReference type="Gene3D" id="1.10.3730.20">
    <property type="match status" value="1"/>
</dbReference>
<keyword evidence="9" id="KW-1185">Reference proteome</keyword>
<gene>
    <name evidence="8" type="ORF">RD110_09555</name>
</gene>
<comment type="similarity">
    <text evidence="2">Belongs to the EamA transporter family.</text>
</comment>
<name>A0A1P8JUH9_9BURK</name>
<dbReference type="PANTHER" id="PTHR32322:SF2">
    <property type="entry name" value="EAMA DOMAIN-CONTAINING PROTEIN"/>
    <property type="match status" value="1"/>
</dbReference>
<feature type="transmembrane region" description="Helical" evidence="6">
    <location>
        <begin position="146"/>
        <end position="162"/>
    </location>
</feature>
<dbReference type="GO" id="GO:0016020">
    <property type="term" value="C:membrane"/>
    <property type="evidence" value="ECO:0007669"/>
    <property type="project" value="UniProtKB-SubCell"/>
</dbReference>
<evidence type="ECO:0000256" key="4">
    <source>
        <dbReference type="ARBA" id="ARBA00022989"/>
    </source>
</evidence>
<feature type="transmembrane region" description="Helical" evidence="6">
    <location>
        <begin position="174"/>
        <end position="192"/>
    </location>
</feature>
<dbReference type="Proteomes" id="UP000186609">
    <property type="component" value="Chromosome"/>
</dbReference>
<evidence type="ECO:0000256" key="2">
    <source>
        <dbReference type="ARBA" id="ARBA00007362"/>
    </source>
</evidence>
<dbReference type="SUPFAM" id="SSF103481">
    <property type="entry name" value="Multidrug resistance efflux transporter EmrE"/>
    <property type="match status" value="2"/>
</dbReference>
<dbReference type="Pfam" id="PF00892">
    <property type="entry name" value="EamA"/>
    <property type="match status" value="2"/>
</dbReference>
<dbReference type="AlphaFoldDB" id="A0A1P8JUH9"/>
<keyword evidence="3 6" id="KW-0812">Transmembrane</keyword>
<feature type="transmembrane region" description="Helical" evidence="6">
    <location>
        <begin position="204"/>
        <end position="225"/>
    </location>
</feature>
<evidence type="ECO:0000313" key="9">
    <source>
        <dbReference type="Proteomes" id="UP000186609"/>
    </source>
</evidence>
<organism evidence="8 9">
    <name type="scientific">Rhodoferax koreensis</name>
    <dbReference type="NCBI Taxonomy" id="1842727"/>
    <lineage>
        <taxon>Bacteria</taxon>
        <taxon>Pseudomonadati</taxon>
        <taxon>Pseudomonadota</taxon>
        <taxon>Betaproteobacteria</taxon>
        <taxon>Burkholderiales</taxon>
        <taxon>Comamonadaceae</taxon>
        <taxon>Rhodoferax</taxon>
    </lineage>
</organism>
<evidence type="ECO:0000256" key="5">
    <source>
        <dbReference type="ARBA" id="ARBA00023136"/>
    </source>
</evidence>
<sequence>MNGRYFLQLILLSALWGASFLFIRIASPLLGPNVLAGVRIALATLTLAVIMRLMRQRWPWRHWRKLVLIGALSVALPFLLYSWAALQLPAGYAALLNSTAVVFATLSAAWLKEERLTARKLVGCLFGFAGVALIVRLGPIAPTPRVLLAAATGVLASASYGISTPLMKRATTHVPPLAIAAGIHAAAALMLLPGAAWSWPAARFTPAAIAALLVMGTVTSGLAYWMHLNIMRHVSAVAAISPAFMIPVFGVAWGHLFLGEPLGSGLYAGGALVLLATALVTGFNPFAKWMRERPTGS</sequence>
<feature type="domain" description="EamA" evidence="7">
    <location>
        <begin position="9"/>
        <end position="135"/>
    </location>
</feature>
<keyword evidence="4 6" id="KW-1133">Transmembrane helix</keyword>
<evidence type="ECO:0000256" key="3">
    <source>
        <dbReference type="ARBA" id="ARBA00022692"/>
    </source>
</evidence>
<dbReference type="EMBL" id="CP019236">
    <property type="protein sequence ID" value="APW37403.1"/>
    <property type="molecule type" value="Genomic_DNA"/>
</dbReference>